<dbReference type="InterPro" id="IPR036388">
    <property type="entry name" value="WH-like_DNA-bd_sf"/>
</dbReference>
<dbReference type="CDD" id="cd05568">
    <property type="entry name" value="PTS_IIB_bgl_like"/>
    <property type="match status" value="1"/>
</dbReference>
<evidence type="ECO:0000313" key="8">
    <source>
        <dbReference type="EMBL" id="QAT61417.1"/>
    </source>
</evidence>
<dbReference type="InterPro" id="IPR036634">
    <property type="entry name" value="PRD_sf"/>
</dbReference>
<dbReference type="GO" id="GO:0009401">
    <property type="term" value="P:phosphoenolpyruvate-dependent sugar phosphotransferase system"/>
    <property type="evidence" value="ECO:0007669"/>
    <property type="project" value="InterPro"/>
</dbReference>
<proteinExistence type="predicted"/>
<dbReference type="SUPFAM" id="SSF63520">
    <property type="entry name" value="PTS-regulatory domain, PRD"/>
    <property type="match status" value="2"/>
</dbReference>
<dbReference type="EMBL" id="CP035282">
    <property type="protein sequence ID" value="QAT61417.1"/>
    <property type="molecule type" value="Genomic_DNA"/>
</dbReference>
<dbReference type="PANTHER" id="PTHR30185:SF18">
    <property type="entry name" value="TRANSCRIPTIONAL REGULATOR MTLR"/>
    <property type="match status" value="1"/>
</dbReference>
<dbReference type="Proteomes" id="UP000287969">
    <property type="component" value="Chromosome"/>
</dbReference>
<dbReference type="SUPFAM" id="SSF52794">
    <property type="entry name" value="PTS system IIB component-like"/>
    <property type="match status" value="1"/>
</dbReference>
<evidence type="ECO:0000256" key="1">
    <source>
        <dbReference type="ARBA" id="ARBA00022679"/>
    </source>
</evidence>
<dbReference type="PROSITE" id="PS51099">
    <property type="entry name" value="PTS_EIIB_TYPE_2"/>
    <property type="match status" value="1"/>
</dbReference>
<dbReference type="Pfam" id="PF02302">
    <property type="entry name" value="PTS_IIB"/>
    <property type="match status" value="1"/>
</dbReference>
<evidence type="ECO:0000313" key="9">
    <source>
        <dbReference type="Proteomes" id="UP000287969"/>
    </source>
</evidence>
<dbReference type="GO" id="GO:0006355">
    <property type="term" value="P:regulation of DNA-templated transcription"/>
    <property type="evidence" value="ECO:0007669"/>
    <property type="project" value="InterPro"/>
</dbReference>
<dbReference type="InterPro" id="IPR036095">
    <property type="entry name" value="PTS_EIIB-like_sf"/>
</dbReference>
<organism evidence="8 9">
    <name type="scientific">Acidilutibacter cellobiosedens</name>
    <dbReference type="NCBI Taxonomy" id="2507161"/>
    <lineage>
        <taxon>Bacteria</taxon>
        <taxon>Bacillati</taxon>
        <taxon>Bacillota</taxon>
        <taxon>Tissierellia</taxon>
        <taxon>Tissierellales</taxon>
        <taxon>Acidilutibacteraceae</taxon>
        <taxon>Acidilutibacter</taxon>
    </lineage>
</organism>
<feature type="domain" description="PRD" evidence="7">
    <location>
        <begin position="309"/>
        <end position="417"/>
    </location>
</feature>
<evidence type="ECO:0000256" key="3">
    <source>
        <dbReference type="ARBA" id="ARBA00023015"/>
    </source>
</evidence>
<evidence type="ECO:0000256" key="2">
    <source>
        <dbReference type="ARBA" id="ARBA00022737"/>
    </source>
</evidence>
<dbReference type="InterPro" id="IPR050661">
    <property type="entry name" value="BglG_antiterminators"/>
</dbReference>
<dbReference type="Pfam" id="PF05043">
    <property type="entry name" value="Mga"/>
    <property type="match status" value="1"/>
</dbReference>
<dbReference type="Pfam" id="PF00874">
    <property type="entry name" value="PRD"/>
    <property type="match status" value="2"/>
</dbReference>
<dbReference type="PROSITE" id="PS51372">
    <property type="entry name" value="PRD_2"/>
    <property type="match status" value="2"/>
</dbReference>
<dbReference type="AlphaFoldDB" id="A0A410QBR5"/>
<keyword evidence="5" id="KW-0804">Transcription</keyword>
<dbReference type="InterPro" id="IPR007737">
    <property type="entry name" value="Mga_HTH"/>
</dbReference>
<dbReference type="InterPro" id="IPR013011">
    <property type="entry name" value="PTS_EIIB_2"/>
</dbReference>
<gene>
    <name evidence="8" type="ORF">EQM13_07410</name>
</gene>
<evidence type="ECO:0000256" key="5">
    <source>
        <dbReference type="ARBA" id="ARBA00023163"/>
    </source>
</evidence>
<dbReference type="Gene3D" id="3.40.50.2300">
    <property type="match status" value="1"/>
</dbReference>
<dbReference type="Gene3D" id="1.10.1790.10">
    <property type="entry name" value="PRD domain"/>
    <property type="match status" value="2"/>
</dbReference>
<dbReference type="KEGG" id="spoa:EQM13_07410"/>
<protein>
    <submittedName>
        <fullName evidence="8">Transcription antiterminator</fullName>
    </submittedName>
</protein>
<dbReference type="InterPro" id="IPR003501">
    <property type="entry name" value="PTS_EIIB_2/3"/>
</dbReference>
<dbReference type="RefSeq" id="WP_128752349.1">
    <property type="nucleotide sequence ID" value="NZ_CP035282.1"/>
</dbReference>
<dbReference type="GO" id="GO:0008982">
    <property type="term" value="F:protein-N(PI)-phosphohistidine-sugar phosphotransferase activity"/>
    <property type="evidence" value="ECO:0007669"/>
    <property type="project" value="InterPro"/>
</dbReference>
<keyword evidence="3" id="KW-0805">Transcription regulation</keyword>
<feature type="domain" description="PTS EIIB type-2" evidence="6">
    <location>
        <begin position="420"/>
        <end position="508"/>
    </location>
</feature>
<dbReference type="InterPro" id="IPR011608">
    <property type="entry name" value="PRD"/>
</dbReference>
<dbReference type="PANTHER" id="PTHR30185">
    <property type="entry name" value="CRYPTIC BETA-GLUCOSIDE BGL OPERON ANTITERMINATOR"/>
    <property type="match status" value="1"/>
</dbReference>
<keyword evidence="9" id="KW-1185">Reference proteome</keyword>
<evidence type="ECO:0000259" key="6">
    <source>
        <dbReference type="PROSITE" id="PS51099"/>
    </source>
</evidence>
<dbReference type="OrthoDB" id="3175596at2"/>
<reference evidence="9" key="1">
    <citation type="submission" date="2019-01" db="EMBL/GenBank/DDBJ databases">
        <title>Draft genomes of a novel of Sporanaerobacter strains.</title>
        <authorList>
            <person name="Ma S."/>
        </authorList>
    </citation>
    <scope>NUCLEOTIDE SEQUENCE [LARGE SCALE GENOMIC DNA]</scope>
    <source>
        <strain evidence="9">NJN-17</strain>
    </source>
</reference>
<keyword evidence="1" id="KW-0808">Transferase</keyword>
<sequence length="598" mass="69966">MNKRQADLLKKLIVQDGYQPLKYFSDAFNISVKTISKDLDEVENIINPIGVYIERKQGSGIMLYYTPSQLERLNIILNDAKAFDGNKDLEHRRTEILLNLLINTNEYTTIQKLSDKYMVSRTSINNDLNEIRKSLDKYNLELSRTLKGTRILGSEINIRKAWVFTIQEYGKINPDYITEYQNIRHKELNINEISGILNVKSISFFENLLNELENKLKLVVYEPYYTNLLSHLVIMTKRIIDGNYIDDKTGNKDSMLSISNELYNSAVYLIKEIEKKFDIKINKEEVAYIYKYLISIGLSFDDNKKDIRGSDPSYIHFTKDLIDIISQMSEVNYNLRIGLYNNLSLHIRSMLNRIRYNIQIKNPLLKDFLKEFKEDFFVVKIACFLICKKYGFNMINDDEVAYILSYFISEDEKIAEAVKIKTVVICHSGYGTSQLLATRLKNAFNNIEISGIVSSNSINKIDLSKVDLIVSTVDFDINQSYLMVSAFLNEIDRENIKNYIESILRNKRKSFLKDDMKEISIETIGEKNDIKRPKKFFIEENLIHIEDNTYVCLTGDRKNSIREYLPEKNRAEKHIIFINYSDYIYLSKAVRLLIRKRL</sequence>
<accession>A0A410QBR5</accession>
<dbReference type="Gene3D" id="1.10.10.10">
    <property type="entry name" value="Winged helix-like DNA-binding domain superfamily/Winged helix DNA-binding domain"/>
    <property type="match status" value="2"/>
</dbReference>
<name>A0A410QBR5_9FIRM</name>
<feature type="domain" description="PRD" evidence="7">
    <location>
        <begin position="196"/>
        <end position="303"/>
    </location>
</feature>
<keyword evidence="2" id="KW-0677">Repeat</keyword>
<evidence type="ECO:0000256" key="4">
    <source>
        <dbReference type="ARBA" id="ARBA00023159"/>
    </source>
</evidence>
<evidence type="ECO:0000259" key="7">
    <source>
        <dbReference type="PROSITE" id="PS51372"/>
    </source>
</evidence>
<keyword evidence="4" id="KW-0010">Activator</keyword>